<evidence type="ECO:0000256" key="1">
    <source>
        <dbReference type="SAM" id="MobiDB-lite"/>
    </source>
</evidence>
<accession>L5M0S6</accession>
<organism evidence="2 3">
    <name type="scientific">Myotis davidii</name>
    <name type="common">David's myotis</name>
    <dbReference type="NCBI Taxonomy" id="225400"/>
    <lineage>
        <taxon>Eukaryota</taxon>
        <taxon>Metazoa</taxon>
        <taxon>Chordata</taxon>
        <taxon>Craniata</taxon>
        <taxon>Vertebrata</taxon>
        <taxon>Euteleostomi</taxon>
        <taxon>Mammalia</taxon>
        <taxon>Eutheria</taxon>
        <taxon>Laurasiatheria</taxon>
        <taxon>Chiroptera</taxon>
        <taxon>Yangochiroptera</taxon>
        <taxon>Vespertilionidae</taxon>
        <taxon>Myotis</taxon>
    </lineage>
</organism>
<feature type="region of interest" description="Disordered" evidence="1">
    <location>
        <begin position="1"/>
        <end position="27"/>
    </location>
</feature>
<evidence type="ECO:0000313" key="3">
    <source>
        <dbReference type="Proteomes" id="UP000010556"/>
    </source>
</evidence>
<protein>
    <submittedName>
        <fullName evidence="2">Uncharacterized protein</fullName>
    </submittedName>
</protein>
<sequence>MGPPEAIHQCSPSYGNREEGGSGNMGKWRVLTPSLGCSSAMASAGVSSAAASPKRYQVRTKRAHKQHQERRKTILGYFKQ</sequence>
<reference evidence="3" key="1">
    <citation type="journal article" date="2013" name="Science">
        <title>Comparative analysis of bat genomes provides insight into the evolution of flight and immunity.</title>
        <authorList>
            <person name="Zhang G."/>
            <person name="Cowled C."/>
            <person name="Shi Z."/>
            <person name="Huang Z."/>
            <person name="Bishop-Lilly K.A."/>
            <person name="Fang X."/>
            <person name="Wynne J.W."/>
            <person name="Xiong Z."/>
            <person name="Baker M.L."/>
            <person name="Zhao W."/>
            <person name="Tachedjian M."/>
            <person name="Zhu Y."/>
            <person name="Zhou P."/>
            <person name="Jiang X."/>
            <person name="Ng J."/>
            <person name="Yang L."/>
            <person name="Wu L."/>
            <person name="Xiao J."/>
            <person name="Feng Y."/>
            <person name="Chen Y."/>
            <person name="Sun X."/>
            <person name="Zhang Y."/>
            <person name="Marsh G.A."/>
            <person name="Crameri G."/>
            <person name="Broder C.C."/>
            <person name="Frey K.G."/>
            <person name="Wang L.F."/>
            <person name="Wang J."/>
        </authorList>
    </citation>
    <scope>NUCLEOTIDE SEQUENCE [LARGE SCALE GENOMIC DNA]</scope>
</reference>
<dbReference type="AlphaFoldDB" id="L5M0S6"/>
<keyword evidence="3" id="KW-1185">Reference proteome</keyword>
<proteinExistence type="predicted"/>
<dbReference type="Proteomes" id="UP000010556">
    <property type="component" value="Unassembled WGS sequence"/>
</dbReference>
<gene>
    <name evidence="2" type="ORF">MDA_GLEAN10013314</name>
</gene>
<name>L5M0S6_MYODS</name>
<dbReference type="EMBL" id="KB105440">
    <property type="protein sequence ID" value="ELK32279.1"/>
    <property type="molecule type" value="Genomic_DNA"/>
</dbReference>
<evidence type="ECO:0000313" key="2">
    <source>
        <dbReference type="EMBL" id="ELK32279.1"/>
    </source>
</evidence>